<dbReference type="AlphaFoldDB" id="A0A6N6N0L8"/>
<sequence>MTATSIAGNWNRRGFTLFELLVVIAVAGIMLAVAIPYLGQDRGGSQQAMDEARKTVSLAVGSARSRAMLSRTTAELAMNEHSLVLSGKKSFDLPDGVGVNGYEVQGRDSEAAGQPLLFSPRGRTDWAVLWLESGDLRKSLLIRPFGGKVVMVDDFIPLSELLDEGFARVQ</sequence>
<dbReference type="NCBIfam" id="TIGR02532">
    <property type="entry name" value="IV_pilin_GFxxxE"/>
    <property type="match status" value="1"/>
</dbReference>
<evidence type="ECO:0000313" key="2">
    <source>
        <dbReference type="EMBL" id="KAB1441427.1"/>
    </source>
</evidence>
<accession>A0A6N6N0L8</accession>
<gene>
    <name evidence="2" type="ORF">F8A88_10810</name>
</gene>
<dbReference type="SUPFAM" id="SSF54523">
    <property type="entry name" value="Pili subunits"/>
    <property type="match status" value="1"/>
</dbReference>
<dbReference type="Gene3D" id="3.30.700.10">
    <property type="entry name" value="Glycoprotein, Type 4 Pilin"/>
    <property type="match status" value="1"/>
</dbReference>
<keyword evidence="1" id="KW-0812">Transmembrane</keyword>
<dbReference type="OrthoDB" id="9795612at2"/>
<reference evidence="2 3" key="1">
    <citation type="journal article" date="2017" name="Int. J. Syst. Evol. Microbiol.">
        <title>Desulfovibrio senegalensis sp. nov., a mesophilic sulfate reducer isolated from marine sediment.</title>
        <authorList>
            <person name="Thioye A."/>
            <person name="Gam Z.B.A."/>
            <person name="Mbengue M."/>
            <person name="Cayol J.L."/>
            <person name="Joseph-Bartoli M."/>
            <person name="Toure-Kane C."/>
            <person name="Labat M."/>
        </authorList>
    </citation>
    <scope>NUCLEOTIDE SEQUENCE [LARGE SCALE GENOMIC DNA]</scope>
    <source>
        <strain evidence="2 3">DSM 101509</strain>
    </source>
</reference>
<evidence type="ECO:0000313" key="3">
    <source>
        <dbReference type="Proteomes" id="UP000438699"/>
    </source>
</evidence>
<dbReference type="Pfam" id="PF07963">
    <property type="entry name" value="N_methyl"/>
    <property type="match status" value="1"/>
</dbReference>
<comment type="caution">
    <text evidence="2">The sequence shown here is derived from an EMBL/GenBank/DDBJ whole genome shotgun (WGS) entry which is preliminary data.</text>
</comment>
<dbReference type="RefSeq" id="WP_151151170.1">
    <property type="nucleotide sequence ID" value="NZ_WAIE01000004.1"/>
</dbReference>
<protein>
    <submittedName>
        <fullName evidence="2">Prepilin-type N-terminal cleavage/methylation domain-containing protein</fullName>
    </submittedName>
</protein>
<dbReference type="InterPro" id="IPR012902">
    <property type="entry name" value="N_methyl_site"/>
</dbReference>
<evidence type="ECO:0000256" key="1">
    <source>
        <dbReference type="SAM" id="Phobius"/>
    </source>
</evidence>
<dbReference type="InterPro" id="IPR045584">
    <property type="entry name" value="Pilin-like"/>
</dbReference>
<keyword evidence="1" id="KW-0472">Membrane</keyword>
<organism evidence="2 3">
    <name type="scientific">Pseudodesulfovibrio senegalensis</name>
    <dbReference type="NCBI Taxonomy" id="1721087"/>
    <lineage>
        <taxon>Bacteria</taxon>
        <taxon>Pseudomonadati</taxon>
        <taxon>Thermodesulfobacteriota</taxon>
        <taxon>Desulfovibrionia</taxon>
        <taxon>Desulfovibrionales</taxon>
        <taxon>Desulfovibrionaceae</taxon>
    </lineage>
</organism>
<keyword evidence="3" id="KW-1185">Reference proteome</keyword>
<dbReference type="EMBL" id="WAIE01000004">
    <property type="protein sequence ID" value="KAB1441427.1"/>
    <property type="molecule type" value="Genomic_DNA"/>
</dbReference>
<feature type="transmembrane region" description="Helical" evidence="1">
    <location>
        <begin position="20"/>
        <end position="39"/>
    </location>
</feature>
<proteinExistence type="predicted"/>
<dbReference type="Proteomes" id="UP000438699">
    <property type="component" value="Unassembled WGS sequence"/>
</dbReference>
<name>A0A6N6N0L8_9BACT</name>
<keyword evidence="1" id="KW-1133">Transmembrane helix</keyword>